<evidence type="ECO:0000259" key="1">
    <source>
        <dbReference type="PROSITE" id="PS50943"/>
    </source>
</evidence>
<reference evidence="2 3" key="1">
    <citation type="submission" date="2024-02" db="EMBL/GenBank/DDBJ databases">
        <title>Whole genome of MDR Enterobacteriaceae from southern Thailand.</title>
        <authorList>
            <person name="Surachat K."/>
        </authorList>
    </citation>
    <scope>NUCLEOTIDE SEQUENCE [LARGE SCALE GENOMIC DNA]</scope>
    <source>
        <strain evidence="2 3">PSU_29</strain>
    </source>
</reference>
<keyword evidence="3" id="KW-1185">Reference proteome</keyword>
<dbReference type="PANTHER" id="PTHR33516:SF2">
    <property type="entry name" value="LEXA REPRESSOR-RELATED"/>
    <property type="match status" value="1"/>
</dbReference>
<dbReference type="RefSeq" id="WP_103278836.1">
    <property type="nucleotide sequence ID" value="NZ_JBCIVJ010000023.1"/>
</dbReference>
<dbReference type="InterPro" id="IPR039418">
    <property type="entry name" value="LexA-like"/>
</dbReference>
<gene>
    <name evidence="2" type="ORF">AAIG39_21315</name>
</gene>
<dbReference type="SUPFAM" id="SSF47413">
    <property type="entry name" value="lambda repressor-like DNA-binding domains"/>
    <property type="match status" value="1"/>
</dbReference>
<dbReference type="InterPro" id="IPR001387">
    <property type="entry name" value="Cro/C1-type_HTH"/>
</dbReference>
<evidence type="ECO:0000313" key="2">
    <source>
        <dbReference type="EMBL" id="MEN0581521.1"/>
    </source>
</evidence>
<dbReference type="CDD" id="cd06529">
    <property type="entry name" value="S24_LexA-like"/>
    <property type="match status" value="1"/>
</dbReference>
<dbReference type="SUPFAM" id="SSF51306">
    <property type="entry name" value="LexA/Signal peptidase"/>
    <property type="match status" value="1"/>
</dbReference>
<dbReference type="PANTHER" id="PTHR33516">
    <property type="entry name" value="LEXA REPRESSOR"/>
    <property type="match status" value="1"/>
</dbReference>
<dbReference type="InterPro" id="IPR010982">
    <property type="entry name" value="Lambda_DNA-bd_dom_sf"/>
</dbReference>
<dbReference type="Pfam" id="PF00717">
    <property type="entry name" value="Peptidase_S24"/>
    <property type="match status" value="1"/>
</dbReference>
<dbReference type="PROSITE" id="PS50943">
    <property type="entry name" value="HTH_CROC1"/>
    <property type="match status" value="1"/>
</dbReference>
<dbReference type="EMBL" id="JBCIVJ010000023">
    <property type="protein sequence ID" value="MEN0581521.1"/>
    <property type="molecule type" value="Genomic_DNA"/>
</dbReference>
<dbReference type="Gene3D" id="2.10.109.10">
    <property type="entry name" value="Umud Fragment, subunit A"/>
    <property type="match status" value="1"/>
</dbReference>
<name>A0ABU9VA22_9ENTR</name>
<dbReference type="Proteomes" id="UP001411173">
    <property type="component" value="Unassembled WGS sequence"/>
</dbReference>
<dbReference type="Pfam" id="PF01381">
    <property type="entry name" value="HTH_3"/>
    <property type="match status" value="1"/>
</dbReference>
<feature type="domain" description="HTH cro/C1-type" evidence="1">
    <location>
        <begin position="7"/>
        <end position="60"/>
    </location>
</feature>
<proteinExistence type="predicted"/>
<organism evidence="2 3">
    <name type="scientific">Phytobacter palmae</name>
    <dbReference type="NCBI Taxonomy" id="1855371"/>
    <lineage>
        <taxon>Bacteria</taxon>
        <taxon>Pseudomonadati</taxon>
        <taxon>Pseudomonadota</taxon>
        <taxon>Gammaproteobacteria</taxon>
        <taxon>Enterobacterales</taxon>
        <taxon>Enterobacteriaceae</taxon>
        <taxon>Phytobacter</taxon>
    </lineage>
</organism>
<sequence length="210" mass="23686">MNLSDRVKQRRLDLGMTQTELAEKVGTTQQGIVSIESGRTKRPRNLLELSKALQTDPNWLINGGSFQTLEEVSTKRVPLISYVQAGALAHKNPIEAFDGSFEYVMTDMDWSQFTFALRIEGDSMEPDFKQGDVIIVDPEIEPAPGEFVVAKNGEHEATFKKYRPTGIGLHGVNTFELIPLNPDYPVLRSQDIPLAIIGTMVEHRIYRRKR</sequence>
<dbReference type="Gene3D" id="1.10.260.40">
    <property type="entry name" value="lambda repressor-like DNA-binding domains"/>
    <property type="match status" value="1"/>
</dbReference>
<dbReference type="CDD" id="cd00093">
    <property type="entry name" value="HTH_XRE"/>
    <property type="match status" value="1"/>
</dbReference>
<protein>
    <submittedName>
        <fullName evidence="2">S24 family peptidase</fullName>
    </submittedName>
</protein>
<evidence type="ECO:0000313" key="3">
    <source>
        <dbReference type="Proteomes" id="UP001411173"/>
    </source>
</evidence>
<dbReference type="SMART" id="SM00530">
    <property type="entry name" value="HTH_XRE"/>
    <property type="match status" value="1"/>
</dbReference>
<comment type="caution">
    <text evidence="2">The sequence shown here is derived from an EMBL/GenBank/DDBJ whole genome shotgun (WGS) entry which is preliminary data.</text>
</comment>
<dbReference type="InterPro" id="IPR036286">
    <property type="entry name" value="LexA/Signal_pep-like_sf"/>
</dbReference>
<dbReference type="InterPro" id="IPR015927">
    <property type="entry name" value="Peptidase_S24_S26A/B/C"/>
</dbReference>
<accession>A0ABU9VA22</accession>
<dbReference type="InterPro" id="IPR050077">
    <property type="entry name" value="LexA_repressor"/>
</dbReference>